<dbReference type="Proteomes" id="UP000306378">
    <property type="component" value="Unassembled WGS sequence"/>
</dbReference>
<dbReference type="AlphaFoldDB" id="A0A5R8P0Q3"/>
<feature type="region of interest" description="Disordered" evidence="1">
    <location>
        <begin position="135"/>
        <end position="156"/>
    </location>
</feature>
<gene>
    <name evidence="2" type="ORF">FEK34_03215</name>
</gene>
<evidence type="ECO:0000256" key="1">
    <source>
        <dbReference type="SAM" id="MobiDB-lite"/>
    </source>
</evidence>
<evidence type="ECO:0000313" key="2">
    <source>
        <dbReference type="EMBL" id="TLF82732.1"/>
    </source>
</evidence>
<proteinExistence type="predicted"/>
<sequence>MTMFQVSDLAGARRREFLDEAKRSSASLRDTDGSVLVMLAAQRIAALHEAAAVTQQLFTAEAVLARTDSPTPVELGGLAWLSEFDADDRAEALEEIRNAVVLTLTSEDPTPLREALHAWVTTASVMRDPMRRAVHTGQADESDFVEVDAPRSSGDD</sequence>
<organism evidence="2 3">
    <name type="scientific">Nocardia cyriacigeorgica</name>
    <dbReference type="NCBI Taxonomy" id="135487"/>
    <lineage>
        <taxon>Bacteria</taxon>
        <taxon>Bacillati</taxon>
        <taxon>Actinomycetota</taxon>
        <taxon>Actinomycetes</taxon>
        <taxon>Mycobacteriales</taxon>
        <taxon>Nocardiaceae</taxon>
        <taxon>Nocardia</taxon>
    </lineage>
</organism>
<protein>
    <submittedName>
        <fullName evidence="2">Uncharacterized protein</fullName>
    </submittedName>
</protein>
<evidence type="ECO:0000313" key="3">
    <source>
        <dbReference type="Proteomes" id="UP000306378"/>
    </source>
</evidence>
<dbReference type="RefSeq" id="WP_138446313.1">
    <property type="nucleotide sequence ID" value="NZ_VBUT01000001.1"/>
</dbReference>
<accession>A0A5R8P0Q3</accession>
<reference evidence="2 3" key="1">
    <citation type="submission" date="2019-05" db="EMBL/GenBank/DDBJ databases">
        <title>Genomes sequences of two Nocardia cyriacigeorgica environmental isolates, type strains Nocardia asteroides ATCC 19247 and Nocardia cyriacigeorgica DSM 44484.</title>
        <authorList>
            <person name="Vautrin F."/>
            <person name="Bergeron E."/>
            <person name="Dubost A."/>
            <person name="Abrouk D."/>
            <person name="Rodriguez Nava V."/>
            <person name="Pujic P."/>
        </authorList>
    </citation>
    <scope>NUCLEOTIDE SEQUENCE [LARGE SCALE GENOMIC DNA]</scope>
    <source>
        <strain evidence="2 3">EML 446</strain>
    </source>
</reference>
<dbReference type="EMBL" id="VBUT01000001">
    <property type="protein sequence ID" value="TLF82732.1"/>
    <property type="molecule type" value="Genomic_DNA"/>
</dbReference>
<name>A0A5R8P0Q3_9NOCA</name>
<comment type="caution">
    <text evidence="2">The sequence shown here is derived from an EMBL/GenBank/DDBJ whole genome shotgun (WGS) entry which is preliminary data.</text>
</comment>